<feature type="transmembrane region" description="Helical" evidence="1">
    <location>
        <begin position="90"/>
        <end position="109"/>
    </location>
</feature>
<evidence type="ECO:0000313" key="3">
    <source>
        <dbReference type="Proteomes" id="UP001220064"/>
    </source>
</evidence>
<evidence type="ECO:0000313" key="2">
    <source>
        <dbReference type="EMBL" id="WCZ32995.1"/>
    </source>
</evidence>
<keyword evidence="1" id="KW-0472">Membrane</keyword>
<proteinExistence type="predicted"/>
<reference evidence="2 3" key="1">
    <citation type="submission" date="2020-10" db="EMBL/GenBank/DDBJ databases">
        <title>Complete genome sequence of Corynebacterium massiliense DSM 45435, type strain of Corynebacterium massiliense.</title>
        <authorList>
            <person name="Busche T."/>
            <person name="Kalinowski J."/>
            <person name="Ruckert C."/>
        </authorList>
    </citation>
    <scope>NUCLEOTIDE SEQUENCE [LARGE SCALE GENOMIC DNA]</scope>
    <source>
        <strain evidence="2 3">DSM 45435</strain>
    </source>
</reference>
<keyword evidence="3" id="KW-1185">Reference proteome</keyword>
<feature type="transmembrane region" description="Helical" evidence="1">
    <location>
        <begin position="32"/>
        <end position="51"/>
    </location>
</feature>
<gene>
    <name evidence="2" type="ORF">CMASS_07825</name>
</gene>
<dbReference type="EMBL" id="CP063189">
    <property type="protein sequence ID" value="WCZ32995.1"/>
    <property type="molecule type" value="Genomic_DNA"/>
</dbReference>
<evidence type="ECO:0000256" key="1">
    <source>
        <dbReference type="SAM" id="Phobius"/>
    </source>
</evidence>
<feature type="transmembrane region" description="Helical" evidence="1">
    <location>
        <begin position="58"/>
        <end position="78"/>
    </location>
</feature>
<organism evidence="2 3">
    <name type="scientific">Corynebacterium massiliense DSM 45435</name>
    <dbReference type="NCBI Taxonomy" id="1121364"/>
    <lineage>
        <taxon>Bacteria</taxon>
        <taxon>Bacillati</taxon>
        <taxon>Actinomycetota</taxon>
        <taxon>Actinomycetes</taxon>
        <taxon>Mycobacteriales</taxon>
        <taxon>Corynebacteriaceae</taxon>
        <taxon>Corynebacterium</taxon>
    </lineage>
</organism>
<sequence>MEMEKVRRPWAELVVGIIGLAVLAIAPVSISWVGIVAVIVAVVSTLVTLVAARFSSRWQVILLFIGIVLTAAGIWYGIQHESDTDIFSLALLWIVGSGLVLSSFLTLLCRIKG</sequence>
<keyword evidence="1" id="KW-0812">Transmembrane</keyword>
<dbReference type="RefSeq" id="WP_022863238.1">
    <property type="nucleotide sequence ID" value="NZ_ATVG01000008.1"/>
</dbReference>
<accession>A0ABY7U8F9</accession>
<dbReference type="Proteomes" id="UP001220064">
    <property type="component" value="Chromosome"/>
</dbReference>
<protein>
    <submittedName>
        <fullName evidence="2">Uncharacterized protein</fullName>
    </submittedName>
</protein>
<feature type="transmembrane region" description="Helical" evidence="1">
    <location>
        <begin position="9"/>
        <end position="26"/>
    </location>
</feature>
<keyword evidence="1" id="KW-1133">Transmembrane helix</keyword>
<name>A0ABY7U8F9_9CORY</name>